<dbReference type="AlphaFoldDB" id="A0AAV1SRY7"/>
<dbReference type="InterPro" id="IPR036093">
    <property type="entry name" value="NAC_dom_sf"/>
</dbReference>
<dbReference type="PANTHER" id="PTHR31719:SF148">
    <property type="entry name" value="NAC TRANSCRIPTION FACTOR 25"/>
    <property type="match status" value="1"/>
</dbReference>
<dbReference type="SUPFAM" id="SSF101941">
    <property type="entry name" value="NAC domain"/>
    <property type="match status" value="1"/>
</dbReference>
<keyword evidence="7" id="KW-1185">Reference proteome</keyword>
<keyword evidence="2" id="KW-0238">DNA-binding</keyword>
<evidence type="ECO:0000256" key="1">
    <source>
        <dbReference type="ARBA" id="ARBA00023015"/>
    </source>
</evidence>
<evidence type="ECO:0000256" key="3">
    <source>
        <dbReference type="ARBA" id="ARBA00023163"/>
    </source>
</evidence>
<dbReference type="GO" id="GO:0006355">
    <property type="term" value="P:regulation of DNA-templated transcription"/>
    <property type="evidence" value="ECO:0007669"/>
    <property type="project" value="InterPro"/>
</dbReference>
<dbReference type="GO" id="GO:0048731">
    <property type="term" value="P:system development"/>
    <property type="evidence" value="ECO:0007669"/>
    <property type="project" value="TreeGrafter"/>
</dbReference>
<evidence type="ECO:0000313" key="6">
    <source>
        <dbReference type="EMBL" id="CAK7356800.1"/>
    </source>
</evidence>
<gene>
    <name evidence="6" type="ORF">DCAF_LOCUS27081</name>
</gene>
<sequence length="312" mass="35877">MMVGYKFKPSSIDLLFHYLWKKMSDQPLPSNAVIEYCDLYNKEKEEWWELFTENQKENVYCFTRLKKTALGNFKKGRVSKNGTWKESQNKKIYVRCSGKVSLVGFKRCFKFIPKRGFKIPKGKKLLMDEYCLSDDFLKRIPPKHRNYVVCHLKYQEDSLAKKPSSATTSVSMLPSPTRIALRDDHDLVDNQRQFTQGNTVEIQNQMRNDDGLLSCLVPLSILLPQSAGNSSSATSGAHQYVKLVENNQHQTELSTGNSNALGEYQMVEQQFQHIQGNNNFEQEDGSSTTDGQYISMEDLSNINISFTEEELF</sequence>
<accession>A0AAV1SRY7</accession>
<dbReference type="Gene3D" id="2.170.150.80">
    <property type="entry name" value="NAC domain"/>
    <property type="match status" value="1"/>
</dbReference>
<name>A0AAV1SRY7_9ROSI</name>
<feature type="domain" description="NAC" evidence="5">
    <location>
        <begin position="1"/>
        <end position="155"/>
    </location>
</feature>
<dbReference type="Proteomes" id="UP001314170">
    <property type="component" value="Unassembled WGS sequence"/>
</dbReference>
<organism evidence="6 7">
    <name type="scientific">Dovyalis caffra</name>
    <dbReference type="NCBI Taxonomy" id="77055"/>
    <lineage>
        <taxon>Eukaryota</taxon>
        <taxon>Viridiplantae</taxon>
        <taxon>Streptophyta</taxon>
        <taxon>Embryophyta</taxon>
        <taxon>Tracheophyta</taxon>
        <taxon>Spermatophyta</taxon>
        <taxon>Magnoliopsida</taxon>
        <taxon>eudicotyledons</taxon>
        <taxon>Gunneridae</taxon>
        <taxon>Pentapetalae</taxon>
        <taxon>rosids</taxon>
        <taxon>fabids</taxon>
        <taxon>Malpighiales</taxon>
        <taxon>Salicaceae</taxon>
        <taxon>Flacourtieae</taxon>
        <taxon>Dovyalis</taxon>
    </lineage>
</organism>
<protein>
    <recommendedName>
        <fullName evidence="5">NAC domain-containing protein</fullName>
    </recommendedName>
</protein>
<keyword evidence="4" id="KW-0539">Nucleus</keyword>
<evidence type="ECO:0000259" key="5">
    <source>
        <dbReference type="PROSITE" id="PS51005"/>
    </source>
</evidence>
<evidence type="ECO:0000313" key="7">
    <source>
        <dbReference type="Proteomes" id="UP001314170"/>
    </source>
</evidence>
<reference evidence="6 7" key="1">
    <citation type="submission" date="2024-01" db="EMBL/GenBank/DDBJ databases">
        <authorList>
            <person name="Waweru B."/>
        </authorList>
    </citation>
    <scope>NUCLEOTIDE SEQUENCE [LARGE SCALE GENOMIC DNA]</scope>
</reference>
<dbReference type="GO" id="GO:0003677">
    <property type="term" value="F:DNA binding"/>
    <property type="evidence" value="ECO:0007669"/>
    <property type="project" value="UniProtKB-KW"/>
</dbReference>
<dbReference type="InterPro" id="IPR003441">
    <property type="entry name" value="NAC-dom"/>
</dbReference>
<dbReference type="PROSITE" id="PS51005">
    <property type="entry name" value="NAC"/>
    <property type="match status" value="1"/>
</dbReference>
<proteinExistence type="predicted"/>
<dbReference type="Pfam" id="PF02365">
    <property type="entry name" value="NAM"/>
    <property type="match status" value="1"/>
</dbReference>
<dbReference type="PANTHER" id="PTHR31719">
    <property type="entry name" value="NAC TRANSCRIPTION FACTOR 56"/>
    <property type="match status" value="1"/>
</dbReference>
<comment type="caution">
    <text evidence="6">The sequence shown here is derived from an EMBL/GenBank/DDBJ whole genome shotgun (WGS) entry which is preliminary data.</text>
</comment>
<keyword evidence="1" id="KW-0805">Transcription regulation</keyword>
<evidence type="ECO:0000256" key="4">
    <source>
        <dbReference type="ARBA" id="ARBA00023242"/>
    </source>
</evidence>
<dbReference type="EMBL" id="CAWUPB010001197">
    <property type="protein sequence ID" value="CAK7356800.1"/>
    <property type="molecule type" value="Genomic_DNA"/>
</dbReference>
<evidence type="ECO:0000256" key="2">
    <source>
        <dbReference type="ARBA" id="ARBA00023125"/>
    </source>
</evidence>
<keyword evidence="3" id="KW-0804">Transcription</keyword>